<organism evidence="1 2">
    <name type="scientific">Edaphochlamys debaryana</name>
    <dbReference type="NCBI Taxonomy" id="47281"/>
    <lineage>
        <taxon>Eukaryota</taxon>
        <taxon>Viridiplantae</taxon>
        <taxon>Chlorophyta</taxon>
        <taxon>core chlorophytes</taxon>
        <taxon>Chlorophyceae</taxon>
        <taxon>CS clade</taxon>
        <taxon>Chlamydomonadales</taxon>
        <taxon>Chlamydomonadales incertae sedis</taxon>
        <taxon>Edaphochlamys</taxon>
    </lineage>
</organism>
<accession>A0A835XGA6</accession>
<gene>
    <name evidence="1" type="ORF">HYH03_017597</name>
</gene>
<name>A0A835XGA6_9CHLO</name>
<protein>
    <submittedName>
        <fullName evidence="1">Uncharacterized protein</fullName>
    </submittedName>
</protein>
<evidence type="ECO:0000313" key="1">
    <source>
        <dbReference type="EMBL" id="KAG2483543.1"/>
    </source>
</evidence>
<keyword evidence="2" id="KW-1185">Reference proteome</keyword>
<proteinExistence type="predicted"/>
<reference evidence="1" key="1">
    <citation type="journal article" date="2020" name="bioRxiv">
        <title>Comparative genomics of Chlamydomonas.</title>
        <authorList>
            <person name="Craig R.J."/>
            <person name="Hasan A.R."/>
            <person name="Ness R.W."/>
            <person name="Keightley P.D."/>
        </authorList>
    </citation>
    <scope>NUCLEOTIDE SEQUENCE</scope>
    <source>
        <strain evidence="1">CCAP 11/70</strain>
    </source>
</reference>
<evidence type="ECO:0000313" key="2">
    <source>
        <dbReference type="Proteomes" id="UP000612055"/>
    </source>
</evidence>
<dbReference type="Proteomes" id="UP000612055">
    <property type="component" value="Unassembled WGS sequence"/>
</dbReference>
<dbReference type="EMBL" id="JAEHOE010000173">
    <property type="protein sequence ID" value="KAG2483543.1"/>
    <property type="molecule type" value="Genomic_DNA"/>
</dbReference>
<sequence>MRQLSQVTANGQPLPAGTWRVAAGGSEFDQFPRKGGSSTEAERYVLSGTGEAGETTLDLTAFTSAAPFLLWPGCELVIRNLTMKVAAAQEDQADGVTAGLLTRLFRSAEPVSQGPAPRVRLQWSSVELSDCSDLAALPHALCDPETWSPDAAAPGVTISRGTVRYSNTALKLPHSDPAQGPEVALESVSVGCPDSGPRSQRSCSMGWVDGAGALAAVGSALLAAAGAHAAHSAEGGGGSTGGGEVVLLAVAANVSLAAGSWASLAVPRGVTLRLQGVPTQWGRAVEIDFGGLPGALSLAPSASSRLALSDLLLRGLAYPPAISRQEHLLGAFLHAAGQPW</sequence>
<dbReference type="AlphaFoldDB" id="A0A835XGA6"/>
<comment type="caution">
    <text evidence="1">The sequence shown here is derived from an EMBL/GenBank/DDBJ whole genome shotgun (WGS) entry which is preliminary data.</text>
</comment>